<sequence length="915" mass="99646">MLTTTNYGLKKPEGTDIVDIQNFNYNADVIDIKLKEVNTALSELAKDISNSVVTTPTIAYGMNNVIKNTGKVAVNPRFTMVGKTAINLLGRDGNCEDVSKFILIYASTPQTFVLDSTAKMFGTNSIKYKLLSGTGNTSSAQMKDYGTILDSSKYYCFSGYMKSSDGLAGGYVACRNTDGSKSYGSAIVSSTAWTRKYVKFQGDASITKFGLSITTGDATVNAGYVNFDGIMLEEITQAQYNDTNFTPSPYVDSYSCLTNPLIEIRHDNIVINGNTEKGIGYWIPDISTTSLSVDSGKFKLVTATNNCFVSQLVDVKPNTDYYLSGNISGNANIWVTDLTKNIIVKTGVGTFNTGANSKMCILIRNATLGTGIADSIMLVEGTVALTEYKTCRLERTVIEGNFADGDSFTYENGEVTGLKNTRHTPPLFGKDYDWQYYDDYAGFKRIYLAANSLKPIPNVDRTGCLTKYNGDIVSNIYANSFTAKDQFSISSSGGNVYISVADIDTGFIESIAPNADEAKAFMNGWKSSYVYNSRCIIYVSVVDGLYPSCIVSANITSTFTTATSTITVDDASKFKVSDLVYLKSGGLYSIQSMSGNNITVNGSITSSWSSSPVLIKTDNSDSGSYYLLPFCKNNVAPGYEGYRLHYKLANPEPLTDINTRIVGDIPTFDVGDNYVFLDSGVVLGEVANPQTDTAAYYVNNTTIMSSLLKSKVETLNAIYKNAIYDSIWGKYTTSAYGNERYGATNANFDPTAVYTVDYKILATQAPQIGTIGCSYSQDIVSAINGLQEAVDSRQKADSSLDTLIGLSKYEEINITDYTPLNWFGETSYVYAMLKVSMVPKDYIPHITLNNLQFECNIGGVYVNVTNKMNLVKVIVSTKDIHIRWSTTDATVMAAIKANGISIHILQITAKCEGGN</sequence>
<dbReference type="RefSeq" id="WP_224035615.1">
    <property type="nucleotide sequence ID" value="NZ_AP024849.1"/>
</dbReference>
<organism evidence="1 2">
    <name type="scientific">Clostridium gelidum</name>
    <dbReference type="NCBI Taxonomy" id="704125"/>
    <lineage>
        <taxon>Bacteria</taxon>
        <taxon>Bacillati</taxon>
        <taxon>Bacillota</taxon>
        <taxon>Clostridia</taxon>
        <taxon>Eubacteriales</taxon>
        <taxon>Clostridiaceae</taxon>
        <taxon>Clostridium</taxon>
    </lineage>
</organism>
<dbReference type="Gene3D" id="2.60.120.260">
    <property type="entry name" value="Galactose-binding domain-like"/>
    <property type="match status" value="1"/>
</dbReference>
<proteinExistence type="predicted"/>
<evidence type="ECO:0008006" key="3">
    <source>
        <dbReference type="Google" id="ProtNLM"/>
    </source>
</evidence>
<gene>
    <name evidence="1" type="ORF">psyc5s11_55000</name>
</gene>
<accession>A0ABM7TBY1</accession>
<name>A0ABM7TBY1_9CLOT</name>
<dbReference type="EMBL" id="AP024849">
    <property type="protein sequence ID" value="BCZ49433.1"/>
    <property type="molecule type" value="Genomic_DNA"/>
</dbReference>
<dbReference type="Proteomes" id="UP000824633">
    <property type="component" value="Chromosome"/>
</dbReference>
<evidence type="ECO:0000313" key="1">
    <source>
        <dbReference type="EMBL" id="BCZ49433.1"/>
    </source>
</evidence>
<evidence type="ECO:0000313" key="2">
    <source>
        <dbReference type="Proteomes" id="UP000824633"/>
    </source>
</evidence>
<protein>
    <recommendedName>
        <fullName evidence="3">Tail fiber protein</fullName>
    </recommendedName>
</protein>
<keyword evidence="2" id="KW-1185">Reference proteome</keyword>
<reference evidence="2" key="1">
    <citation type="submission" date="2021-07" db="EMBL/GenBank/DDBJ databases">
        <title>Complete genome sequencing of a Clostridium isolate.</title>
        <authorList>
            <person name="Ueki A."/>
            <person name="Tonouchi A."/>
        </authorList>
    </citation>
    <scope>NUCLEOTIDE SEQUENCE [LARGE SCALE GENOMIC DNA]</scope>
    <source>
        <strain evidence="2">C5S11</strain>
    </source>
</reference>